<dbReference type="KEGG" id="fcy:FRACYDRAFT_218127"/>
<dbReference type="InterPro" id="IPR001611">
    <property type="entry name" value="Leu-rich_rpt"/>
</dbReference>
<sequence length="237" mass="26350">MTVFFCEQDGGEWLENDMWLSDLHECDWYNMIGLDPCNRLSIVSTIYEFTASDNLITGTFPPEFKSLTELDTLAIAFNQFSGEMPAYLLRFPDMVYWDAGFNKFEGTLPQDIPEQMPDLQVFFAENNKFSGTLPANLGTLDLKNVHLDDNDFTGTIPSSIGDPPNLKTLLLHGNMFTGSIPLSLPKELKDATFHYNDLTGSVSNDICENMYAGALNSISVDCETVTCECCICGEPGV</sequence>
<name>A0A1E7FA55_9STRA</name>
<evidence type="ECO:0000313" key="2">
    <source>
        <dbReference type="Proteomes" id="UP000095751"/>
    </source>
</evidence>
<dbReference type="PANTHER" id="PTHR48007:SF4">
    <property type="entry name" value="LEUCINE-RICH REPEAT RECEPTOR-LIKE PROTEIN KINASE PXC1"/>
    <property type="match status" value="1"/>
</dbReference>
<dbReference type="InterPro" id="IPR032675">
    <property type="entry name" value="LRR_dom_sf"/>
</dbReference>
<dbReference type="OrthoDB" id="49138at2759"/>
<dbReference type="Pfam" id="PF00560">
    <property type="entry name" value="LRR_1"/>
    <property type="match status" value="2"/>
</dbReference>
<dbReference type="EMBL" id="KV784359">
    <property type="protein sequence ID" value="OEU15060.1"/>
    <property type="molecule type" value="Genomic_DNA"/>
</dbReference>
<evidence type="ECO:0000313" key="1">
    <source>
        <dbReference type="EMBL" id="OEU15060.1"/>
    </source>
</evidence>
<dbReference type="InterPro" id="IPR046959">
    <property type="entry name" value="PRK1-6/SRF4-like"/>
</dbReference>
<dbReference type="Gene3D" id="3.80.10.10">
    <property type="entry name" value="Ribonuclease Inhibitor"/>
    <property type="match status" value="1"/>
</dbReference>
<dbReference type="SUPFAM" id="SSF52058">
    <property type="entry name" value="L domain-like"/>
    <property type="match status" value="1"/>
</dbReference>
<dbReference type="InParanoid" id="A0A1E7FA55"/>
<protein>
    <submittedName>
        <fullName evidence="1">L domain-like protein</fullName>
    </submittedName>
</protein>
<keyword evidence="2" id="KW-1185">Reference proteome</keyword>
<dbReference type="PANTHER" id="PTHR48007">
    <property type="entry name" value="LEUCINE-RICH REPEAT RECEPTOR-LIKE PROTEIN KINASE PXC1"/>
    <property type="match status" value="1"/>
</dbReference>
<proteinExistence type="predicted"/>
<dbReference type="Proteomes" id="UP000095751">
    <property type="component" value="Unassembled WGS sequence"/>
</dbReference>
<gene>
    <name evidence="1" type="ORF">FRACYDRAFT_218127</name>
</gene>
<dbReference type="AlphaFoldDB" id="A0A1E7FA55"/>
<organism evidence="1 2">
    <name type="scientific">Fragilariopsis cylindrus CCMP1102</name>
    <dbReference type="NCBI Taxonomy" id="635003"/>
    <lineage>
        <taxon>Eukaryota</taxon>
        <taxon>Sar</taxon>
        <taxon>Stramenopiles</taxon>
        <taxon>Ochrophyta</taxon>
        <taxon>Bacillariophyta</taxon>
        <taxon>Bacillariophyceae</taxon>
        <taxon>Bacillariophycidae</taxon>
        <taxon>Bacillariales</taxon>
        <taxon>Bacillariaceae</taxon>
        <taxon>Fragilariopsis</taxon>
    </lineage>
</organism>
<reference evidence="1 2" key="1">
    <citation type="submission" date="2016-09" db="EMBL/GenBank/DDBJ databases">
        <title>Extensive genetic diversity and differential bi-allelic expression allows diatom success in the polar Southern Ocean.</title>
        <authorList>
            <consortium name="DOE Joint Genome Institute"/>
            <person name="Mock T."/>
            <person name="Otillar R.P."/>
            <person name="Strauss J."/>
            <person name="Dupont C."/>
            <person name="Frickenhaus S."/>
            <person name="Maumus F."/>
            <person name="Mcmullan M."/>
            <person name="Sanges R."/>
            <person name="Schmutz J."/>
            <person name="Toseland A."/>
            <person name="Valas R."/>
            <person name="Veluchamy A."/>
            <person name="Ward B.J."/>
            <person name="Allen A."/>
            <person name="Barry K."/>
            <person name="Falciatore A."/>
            <person name="Ferrante M."/>
            <person name="Fortunato A.E."/>
            <person name="Gloeckner G."/>
            <person name="Gruber A."/>
            <person name="Hipkin R."/>
            <person name="Janech M."/>
            <person name="Kroth P."/>
            <person name="Leese F."/>
            <person name="Lindquist E."/>
            <person name="Lyon B.R."/>
            <person name="Martin J."/>
            <person name="Mayer C."/>
            <person name="Parker M."/>
            <person name="Quesneville H."/>
            <person name="Raymond J."/>
            <person name="Uhlig C."/>
            <person name="Valentin K.U."/>
            <person name="Worden A.Z."/>
            <person name="Armbrust E.V."/>
            <person name="Bowler C."/>
            <person name="Green B."/>
            <person name="Moulton V."/>
            <person name="Van Oosterhout C."/>
            <person name="Grigoriev I."/>
        </authorList>
    </citation>
    <scope>NUCLEOTIDE SEQUENCE [LARGE SCALE GENOMIC DNA]</scope>
    <source>
        <strain evidence="1 2">CCMP1102</strain>
    </source>
</reference>
<accession>A0A1E7FA55</accession>